<accession>A0ACC1R2H1</accession>
<organism evidence="1 2">
    <name type="scientific">Lecanicillium saksenae</name>
    <dbReference type="NCBI Taxonomy" id="468837"/>
    <lineage>
        <taxon>Eukaryota</taxon>
        <taxon>Fungi</taxon>
        <taxon>Dikarya</taxon>
        <taxon>Ascomycota</taxon>
        <taxon>Pezizomycotina</taxon>
        <taxon>Sordariomycetes</taxon>
        <taxon>Hypocreomycetidae</taxon>
        <taxon>Hypocreales</taxon>
        <taxon>Cordycipitaceae</taxon>
        <taxon>Lecanicillium</taxon>
    </lineage>
</organism>
<evidence type="ECO:0000313" key="1">
    <source>
        <dbReference type="EMBL" id="KAJ3496230.1"/>
    </source>
</evidence>
<evidence type="ECO:0000313" key="2">
    <source>
        <dbReference type="Proteomes" id="UP001148737"/>
    </source>
</evidence>
<protein>
    <submittedName>
        <fullName evidence="1">Uncharacterized protein</fullName>
    </submittedName>
</protein>
<proteinExistence type="predicted"/>
<comment type="caution">
    <text evidence="1">The sequence shown here is derived from an EMBL/GenBank/DDBJ whole genome shotgun (WGS) entry which is preliminary data.</text>
</comment>
<gene>
    <name evidence="1" type="ORF">NLG97_g2804</name>
</gene>
<dbReference type="EMBL" id="JANAKD010000208">
    <property type="protein sequence ID" value="KAJ3496230.1"/>
    <property type="molecule type" value="Genomic_DNA"/>
</dbReference>
<sequence>MQVLRSVAALGLLLASAVSAENVGDWCDHNLNGEHTLCDSSRTNIMYCNGNNSQWTWAYACPAGCCGYSGGTNGGHGGAWAVCTC</sequence>
<dbReference type="Proteomes" id="UP001148737">
    <property type="component" value="Unassembled WGS sequence"/>
</dbReference>
<name>A0ACC1R2H1_9HYPO</name>
<keyword evidence="2" id="KW-1185">Reference proteome</keyword>
<reference evidence="1" key="1">
    <citation type="submission" date="2022-07" db="EMBL/GenBank/DDBJ databases">
        <title>Genome Sequence of Lecanicillium saksenae.</title>
        <authorList>
            <person name="Buettner E."/>
        </authorList>
    </citation>
    <scope>NUCLEOTIDE SEQUENCE</scope>
    <source>
        <strain evidence="1">VT-O1</strain>
    </source>
</reference>